<comment type="similarity">
    <text evidence="2 8">Belongs to the NiCoT transporter (TC 2.A.52) family.</text>
</comment>
<dbReference type="eggNOG" id="ENOG502RIYK">
    <property type="taxonomic scope" value="Eukaryota"/>
</dbReference>
<evidence type="ECO:0000256" key="3">
    <source>
        <dbReference type="ARBA" id="ARBA00022448"/>
    </source>
</evidence>
<dbReference type="GO" id="GO:0012505">
    <property type="term" value="C:endomembrane system"/>
    <property type="evidence" value="ECO:0007669"/>
    <property type="project" value="UniProtKB-SubCell"/>
</dbReference>
<keyword evidence="3 8" id="KW-0813">Transport</keyword>
<dbReference type="VEuPathDB" id="FungiDB:SJAG_04830"/>
<dbReference type="InterPro" id="IPR011541">
    <property type="entry name" value="Ni/Co_transpt_high_affinity"/>
</dbReference>
<organism evidence="9 11">
    <name type="scientific">Schizosaccharomyces japonicus (strain yFS275 / FY16936)</name>
    <name type="common">Fission yeast</name>
    <dbReference type="NCBI Taxonomy" id="402676"/>
    <lineage>
        <taxon>Eukaryota</taxon>
        <taxon>Fungi</taxon>
        <taxon>Dikarya</taxon>
        <taxon>Ascomycota</taxon>
        <taxon>Taphrinomycotina</taxon>
        <taxon>Schizosaccharomycetes</taxon>
        <taxon>Schizosaccharomycetales</taxon>
        <taxon>Schizosaccharomycetaceae</taxon>
        <taxon>Schizosaccharomyces</taxon>
    </lineage>
</organism>
<dbReference type="AlphaFoldDB" id="B6K7V7"/>
<dbReference type="PANTHER" id="PTHR31611:SF0">
    <property type="entry name" value="HIGH-AFFINITY NICKEL TRANSPORT PROTEIN NIC1"/>
    <property type="match status" value="1"/>
</dbReference>
<dbReference type="RefSeq" id="XP_002175904.1">
    <property type="nucleotide sequence ID" value="XM_002175868.1"/>
</dbReference>
<evidence type="ECO:0000313" key="11">
    <source>
        <dbReference type="Proteomes" id="UP000001744"/>
    </source>
</evidence>
<feature type="transmembrane region" description="Helical" evidence="8">
    <location>
        <begin position="331"/>
        <end position="353"/>
    </location>
</feature>
<evidence type="ECO:0000256" key="1">
    <source>
        <dbReference type="ARBA" id="ARBA00004127"/>
    </source>
</evidence>
<evidence type="ECO:0000256" key="2">
    <source>
        <dbReference type="ARBA" id="ARBA00010892"/>
    </source>
</evidence>
<dbReference type="InterPro" id="IPR004688">
    <property type="entry name" value="Ni/Co_transpt"/>
</dbReference>
<keyword evidence="7 8" id="KW-0472">Membrane</keyword>
<dbReference type="PANTHER" id="PTHR31611">
    <property type="entry name" value="HIGH-AFFINITY NICKEL TRANSPORT PROTEIN NIC1"/>
    <property type="match status" value="1"/>
</dbReference>
<dbReference type="GO" id="GO:0044750">
    <property type="term" value="F:high-affinity nickel cation transmembrane transporter activity"/>
    <property type="evidence" value="ECO:0000318"/>
    <property type="project" value="GO_Central"/>
</dbReference>
<keyword evidence="4" id="KW-0533">Nickel</keyword>
<dbReference type="GeneID" id="7049409"/>
<keyword evidence="5 8" id="KW-0812">Transmembrane</keyword>
<dbReference type="JaponicusDB" id="SJAG_04830">
    <property type="gene designation" value="nic1"/>
</dbReference>
<evidence type="ECO:0000313" key="10">
    <source>
        <dbReference type="JaponicusDB" id="SJAG_04830"/>
    </source>
</evidence>
<name>B6K7V7_SCHJY</name>
<dbReference type="GO" id="GO:0005886">
    <property type="term" value="C:plasma membrane"/>
    <property type="evidence" value="ECO:0007669"/>
    <property type="project" value="UniProtKB-SubCell"/>
</dbReference>
<evidence type="ECO:0000256" key="7">
    <source>
        <dbReference type="ARBA" id="ARBA00023136"/>
    </source>
</evidence>
<feature type="transmembrane region" description="Helical" evidence="8">
    <location>
        <begin position="103"/>
        <end position="130"/>
    </location>
</feature>
<comment type="subcellular location">
    <subcellularLocation>
        <location evidence="8">Cell membrane</location>
        <topology evidence="8">Multi-pass membrane protein</topology>
    </subcellularLocation>
    <subcellularLocation>
        <location evidence="1">Endomembrane system</location>
        <topology evidence="1">Multi-pass membrane protein</topology>
    </subcellularLocation>
</comment>
<dbReference type="Pfam" id="PF03824">
    <property type="entry name" value="NicO"/>
    <property type="match status" value="1"/>
</dbReference>
<evidence type="ECO:0000256" key="6">
    <source>
        <dbReference type="ARBA" id="ARBA00022989"/>
    </source>
</evidence>
<dbReference type="OrthoDB" id="5197598at2759"/>
<evidence type="ECO:0000256" key="5">
    <source>
        <dbReference type="ARBA" id="ARBA00022692"/>
    </source>
</evidence>
<evidence type="ECO:0000313" key="9">
    <source>
        <dbReference type="EMBL" id="EEB09611.1"/>
    </source>
</evidence>
<keyword evidence="6 8" id="KW-1133">Transmembrane helix</keyword>
<gene>
    <name evidence="10" type="primary">nic1</name>
    <name evidence="9" type="ORF">SJAG_04830</name>
</gene>
<evidence type="ECO:0000256" key="4">
    <source>
        <dbReference type="ARBA" id="ARBA00022596"/>
    </source>
</evidence>
<dbReference type="STRING" id="402676.B6K7V7"/>
<protein>
    <recommendedName>
        <fullName evidence="8">Nickel/cobalt efflux system</fullName>
    </recommendedName>
</protein>
<feature type="transmembrane region" description="Helical" evidence="8">
    <location>
        <begin position="209"/>
        <end position="234"/>
    </location>
</feature>
<sequence length="405" mass="44607">MHPSECGQSRRVFSSLFHSSVHAYEKIPLLCKVPRKVSIPIVCLVIWNIAAWIVVSVILATTSSRLFASIILAWTYGLRHALDADHITAIDNLTRRLLGSEKPLSTVGTWFSLGHSTVVTITCLVVAITASKFADKWDNFEKVGGVIGTSVSMAFLFLLAIGNSVLLVRLYIRLRRYCRTGVESDHGASGFWMQHLSKVFQLVDRPWKIYILGFVFGLGFDTSSEIALLGIASLQAISGVSIWLILLFPLIFLSGMCLVDTIDGALMYYAYSSSVSAKNGYFTRCYYSFVLTVISVIAAYTIGVIQMLSLIENVGDKHGSFWDLLDSVSGHYEIVGASICGLFVLGGLLSICLHDWIKNKYVRFDVHPSDVEASIPSGSNGTDKKKNENSTIIDVEETTYQAISN</sequence>
<reference evidence="9 11" key="1">
    <citation type="journal article" date="2011" name="Science">
        <title>Comparative functional genomics of the fission yeasts.</title>
        <authorList>
            <person name="Rhind N."/>
            <person name="Chen Z."/>
            <person name="Yassour M."/>
            <person name="Thompson D.A."/>
            <person name="Haas B.J."/>
            <person name="Habib N."/>
            <person name="Wapinski I."/>
            <person name="Roy S."/>
            <person name="Lin M.F."/>
            <person name="Heiman D.I."/>
            <person name="Young S.K."/>
            <person name="Furuya K."/>
            <person name="Guo Y."/>
            <person name="Pidoux A."/>
            <person name="Chen H.M."/>
            <person name="Robbertse B."/>
            <person name="Goldberg J.M."/>
            <person name="Aoki K."/>
            <person name="Bayne E.H."/>
            <person name="Berlin A.M."/>
            <person name="Desjardins C.A."/>
            <person name="Dobbs E."/>
            <person name="Dukaj L."/>
            <person name="Fan L."/>
            <person name="FitzGerald M.G."/>
            <person name="French C."/>
            <person name="Gujja S."/>
            <person name="Hansen K."/>
            <person name="Keifenheim D."/>
            <person name="Levin J.Z."/>
            <person name="Mosher R.A."/>
            <person name="Mueller C.A."/>
            <person name="Pfiffner J."/>
            <person name="Priest M."/>
            <person name="Russ C."/>
            <person name="Smialowska A."/>
            <person name="Swoboda P."/>
            <person name="Sykes S.M."/>
            <person name="Vaughn M."/>
            <person name="Vengrova S."/>
            <person name="Yoder R."/>
            <person name="Zeng Q."/>
            <person name="Allshire R."/>
            <person name="Baulcombe D."/>
            <person name="Birren B.W."/>
            <person name="Brown W."/>
            <person name="Ekwall K."/>
            <person name="Kellis M."/>
            <person name="Leatherwood J."/>
            <person name="Levin H."/>
            <person name="Margalit H."/>
            <person name="Martienssen R."/>
            <person name="Nieduszynski C.A."/>
            <person name="Spatafora J.W."/>
            <person name="Friedman N."/>
            <person name="Dalgaard J.Z."/>
            <person name="Baumann P."/>
            <person name="Niki H."/>
            <person name="Regev A."/>
            <person name="Nusbaum C."/>
        </authorList>
    </citation>
    <scope>NUCLEOTIDE SEQUENCE [LARGE SCALE GENOMIC DNA]</scope>
    <source>
        <strain evidence="11">yFS275 / FY16936</strain>
    </source>
</reference>
<dbReference type="GO" id="GO:0098716">
    <property type="term" value="P:nickel cation import across plasma membrane"/>
    <property type="evidence" value="ECO:0000318"/>
    <property type="project" value="GO_Central"/>
</dbReference>
<feature type="transmembrane region" description="Helical" evidence="8">
    <location>
        <begin position="37"/>
        <end position="60"/>
    </location>
</feature>
<feature type="transmembrane region" description="Helical" evidence="8">
    <location>
        <begin position="286"/>
        <end position="311"/>
    </location>
</feature>
<feature type="transmembrane region" description="Helical" evidence="8">
    <location>
        <begin position="240"/>
        <end position="266"/>
    </location>
</feature>
<dbReference type="Proteomes" id="UP000001744">
    <property type="component" value="Unassembled WGS sequence"/>
</dbReference>
<accession>B6K7V7</accession>
<evidence type="ECO:0000256" key="8">
    <source>
        <dbReference type="RuleBase" id="RU362101"/>
    </source>
</evidence>
<dbReference type="OMA" id="NGWVLYK"/>
<feature type="transmembrane region" description="Helical" evidence="8">
    <location>
        <begin position="150"/>
        <end position="172"/>
    </location>
</feature>
<dbReference type="EMBL" id="KE651168">
    <property type="protein sequence ID" value="EEB09611.1"/>
    <property type="molecule type" value="Genomic_DNA"/>
</dbReference>
<dbReference type="HOGENOM" id="CLU_036094_0_1_1"/>
<proteinExistence type="inferred from homology"/>
<keyword evidence="11" id="KW-1185">Reference proteome</keyword>